<keyword evidence="5 6" id="KW-0472">Membrane</keyword>
<dbReference type="GO" id="GO:0005886">
    <property type="term" value="C:plasma membrane"/>
    <property type="evidence" value="ECO:0007669"/>
    <property type="project" value="TreeGrafter"/>
</dbReference>
<organism evidence="7 8">
    <name type="scientific">Candidozyma auris</name>
    <name type="common">Yeast</name>
    <name type="synonym">Candida auris</name>
    <dbReference type="NCBI Taxonomy" id="498019"/>
    <lineage>
        <taxon>Eukaryota</taxon>
        <taxon>Fungi</taxon>
        <taxon>Dikarya</taxon>
        <taxon>Ascomycota</taxon>
        <taxon>Saccharomycotina</taxon>
        <taxon>Pichiomycetes</taxon>
        <taxon>Metschnikowiaceae</taxon>
        <taxon>Candidozyma</taxon>
    </lineage>
</organism>
<evidence type="ECO:0000313" key="7">
    <source>
        <dbReference type="EMBL" id="KND95586.1"/>
    </source>
</evidence>
<feature type="transmembrane region" description="Helical" evidence="6">
    <location>
        <begin position="483"/>
        <end position="501"/>
    </location>
</feature>
<dbReference type="Gene3D" id="1.10.4160.10">
    <property type="entry name" value="Hydantoin permease"/>
    <property type="match status" value="1"/>
</dbReference>
<dbReference type="GO" id="GO:0015205">
    <property type="term" value="F:nucleobase transmembrane transporter activity"/>
    <property type="evidence" value="ECO:0007669"/>
    <property type="project" value="TreeGrafter"/>
</dbReference>
<feature type="transmembrane region" description="Helical" evidence="6">
    <location>
        <begin position="168"/>
        <end position="187"/>
    </location>
</feature>
<accession>A0A0L0NN75</accession>
<dbReference type="EMBL" id="LGST01000067">
    <property type="protein sequence ID" value="KND95586.1"/>
    <property type="molecule type" value="Genomic_DNA"/>
</dbReference>
<evidence type="ECO:0000256" key="3">
    <source>
        <dbReference type="ARBA" id="ARBA00022692"/>
    </source>
</evidence>
<comment type="subcellular location">
    <subcellularLocation>
        <location evidence="1">Membrane</location>
        <topology evidence="1">Multi-pass membrane protein</topology>
    </subcellularLocation>
</comment>
<feature type="transmembrane region" description="Helical" evidence="6">
    <location>
        <begin position="115"/>
        <end position="148"/>
    </location>
</feature>
<comment type="similarity">
    <text evidence="2">Belongs to the purine-cytosine permease (2.A.39) family.</text>
</comment>
<evidence type="ECO:0000256" key="6">
    <source>
        <dbReference type="SAM" id="Phobius"/>
    </source>
</evidence>
<feature type="transmembrane region" description="Helical" evidence="6">
    <location>
        <begin position="272"/>
        <end position="298"/>
    </location>
</feature>
<evidence type="ECO:0000256" key="2">
    <source>
        <dbReference type="ARBA" id="ARBA00008974"/>
    </source>
</evidence>
<feature type="transmembrane region" description="Helical" evidence="6">
    <location>
        <begin position="398"/>
        <end position="416"/>
    </location>
</feature>
<dbReference type="VEuPathDB" id="FungiDB:CJJ07_005049"/>
<dbReference type="VEuPathDB" id="FungiDB:CJI97_002134"/>
<feature type="transmembrane region" description="Helical" evidence="6">
    <location>
        <begin position="367"/>
        <end position="386"/>
    </location>
</feature>
<comment type="caution">
    <text evidence="7">The sequence shown here is derived from an EMBL/GenBank/DDBJ whole genome shotgun (WGS) entry which is preliminary data.</text>
</comment>
<keyword evidence="3 6" id="KW-0812">Transmembrane</keyword>
<evidence type="ECO:0000256" key="4">
    <source>
        <dbReference type="ARBA" id="ARBA00022989"/>
    </source>
</evidence>
<gene>
    <name evidence="7" type="ORF">QG37_08125</name>
</gene>
<feature type="transmembrane region" description="Helical" evidence="6">
    <location>
        <begin position="71"/>
        <end position="94"/>
    </location>
</feature>
<dbReference type="VEuPathDB" id="FungiDB:CJI97_002135"/>
<evidence type="ECO:0000256" key="1">
    <source>
        <dbReference type="ARBA" id="ARBA00004141"/>
    </source>
</evidence>
<proteinExistence type="inferred from homology"/>
<sequence>MPKWRRLLGRCEVSSRENEEISFLVNPDLKPVPEDHRTWGVFSFFGYWGVPNATIWTWSTGGALAAVGLKVPHIMGAITIANVLIIVYTCLNSFPGTKYHIGYPLSQRMLFGIRGSFLGIIIRIVLSIVFYGVQLWLGGILVSLIISGLSKQFLDMPAVFPESAQMKLRDFIGFVIFLIVQACFLCMKPELFNLLLISSCGISLVCFVVIMALCITRNGGSVGIINQDVDLVSDSLGWAWLYAMSIWYGAISPEVLNHNDFSRFATSPKKMCFGVASAILLTGTFVPLAGLICAASTLQTYDKMFWLPTTICLRWLHIEYSAANRAMAIIFGLAFALSQLSFNIVANGIAGGMEMAGLLPRYINIRRGAYITALVSWAVQPWKFFWSSSTFLDVMSSFGVITTPLIALQIADFLVVRRSNIWLEDLYTADRKAAFYFTKGVNIRAVVVYIVSVVPSLPGLISVESNADKKTLQGLVNLYYGNIIFAFIIPFALYLIVCWIWPPQKLLAVEKEENEDDTSDLEVVNIHTEQCSLKGASSPFN</sequence>
<feature type="transmembrane region" description="Helical" evidence="6">
    <location>
        <begin position="441"/>
        <end position="463"/>
    </location>
</feature>
<dbReference type="Pfam" id="PF02133">
    <property type="entry name" value="Transp_cyt_pur"/>
    <property type="match status" value="1"/>
</dbReference>
<evidence type="ECO:0000256" key="5">
    <source>
        <dbReference type="ARBA" id="ARBA00023136"/>
    </source>
</evidence>
<keyword evidence="4 6" id="KW-1133">Transmembrane helix</keyword>
<feature type="transmembrane region" description="Helical" evidence="6">
    <location>
        <begin position="326"/>
        <end position="346"/>
    </location>
</feature>
<feature type="transmembrane region" description="Helical" evidence="6">
    <location>
        <begin position="39"/>
        <end position="59"/>
    </location>
</feature>
<dbReference type="Proteomes" id="UP000037122">
    <property type="component" value="Unassembled WGS sequence"/>
</dbReference>
<dbReference type="PANTHER" id="PTHR30618:SF15">
    <property type="entry name" value="NICOTINAMIDE RIBOSIDE TRANSPORTER 1-RELATED"/>
    <property type="match status" value="1"/>
</dbReference>
<protein>
    <recommendedName>
        <fullName evidence="9">NCS1 nucleoside transporter</fullName>
    </recommendedName>
</protein>
<name>A0A0L0NN75_CANAR</name>
<dbReference type="PANTHER" id="PTHR30618">
    <property type="entry name" value="NCS1 FAMILY PURINE/PYRIMIDINE TRANSPORTER"/>
    <property type="match status" value="1"/>
</dbReference>
<evidence type="ECO:0000313" key="8">
    <source>
        <dbReference type="Proteomes" id="UP000037122"/>
    </source>
</evidence>
<evidence type="ECO:0008006" key="9">
    <source>
        <dbReference type="Google" id="ProtNLM"/>
    </source>
</evidence>
<feature type="transmembrane region" description="Helical" evidence="6">
    <location>
        <begin position="194"/>
        <end position="215"/>
    </location>
</feature>
<reference evidence="8" key="1">
    <citation type="journal article" date="2015" name="BMC Genomics">
        <title>Draft genome of a commonly misdiagnosed multidrug resistant pathogen Candida auris.</title>
        <authorList>
            <person name="Chatterjee S."/>
            <person name="Alampalli S.V."/>
            <person name="Nageshan R.K."/>
            <person name="Chettiar S.T."/>
            <person name="Joshi S."/>
            <person name="Tatu U.S."/>
        </authorList>
    </citation>
    <scope>NUCLEOTIDE SEQUENCE [LARGE SCALE GENOMIC DNA]</scope>
    <source>
        <strain evidence="8">6684</strain>
    </source>
</reference>
<dbReference type="VEuPathDB" id="FungiDB:CJI96_0002625"/>
<dbReference type="VEuPathDB" id="FungiDB:B9J08_001952"/>
<dbReference type="VEuPathDB" id="FungiDB:CJJ09_003040"/>
<dbReference type="VEuPathDB" id="FungiDB:QG37_08125"/>
<dbReference type="AlphaFoldDB" id="A0A0L0NN75"/>
<dbReference type="InterPro" id="IPR001248">
    <property type="entry name" value="Pur-cyt_permease"/>
</dbReference>
<dbReference type="InterPro" id="IPR045225">
    <property type="entry name" value="Uracil/uridine/allantoin_perm"/>
</dbReference>
<feature type="transmembrane region" description="Helical" evidence="6">
    <location>
        <begin position="235"/>
        <end position="251"/>
    </location>
</feature>